<accession>A0A1W1VUF1</accession>
<sequence length="162" mass="17903">MLLSSRTSRLPAPTFKAYTWVTQVQAHVDERPGAGHASVRITVDVEWAHPGSPGLRTARIEPPHLQRLPSLRLPVLRAQHGADVVHDSVALRRLAQEAALRIIHPGDRLKVRYEVRGREIAVLESGTRCDHRNLNKPSSAQVRSAIIVCLIGVCLLLLISAF</sequence>
<gene>
    <name evidence="2" type="ORF">SAMN00790413_06273</name>
</gene>
<keyword evidence="1" id="KW-0812">Transmembrane</keyword>
<feature type="transmembrane region" description="Helical" evidence="1">
    <location>
        <begin position="142"/>
        <end position="161"/>
    </location>
</feature>
<organism evidence="2 3">
    <name type="scientific">Deinococcus hopiensis KR-140</name>
    <dbReference type="NCBI Taxonomy" id="695939"/>
    <lineage>
        <taxon>Bacteria</taxon>
        <taxon>Thermotogati</taxon>
        <taxon>Deinococcota</taxon>
        <taxon>Deinococci</taxon>
        <taxon>Deinococcales</taxon>
        <taxon>Deinococcaceae</taxon>
        <taxon>Deinococcus</taxon>
    </lineage>
</organism>
<keyword evidence="1" id="KW-1133">Transmembrane helix</keyword>
<proteinExistence type="predicted"/>
<evidence type="ECO:0000313" key="3">
    <source>
        <dbReference type="Proteomes" id="UP000192582"/>
    </source>
</evidence>
<keyword evidence="1" id="KW-0472">Membrane</keyword>
<dbReference type="AlphaFoldDB" id="A0A1W1VUF1"/>
<name>A0A1W1VUF1_9DEIO</name>
<protein>
    <submittedName>
        <fullName evidence="2">Uncharacterized protein</fullName>
    </submittedName>
</protein>
<evidence type="ECO:0000313" key="2">
    <source>
        <dbReference type="EMBL" id="SMB96995.1"/>
    </source>
</evidence>
<dbReference type="EMBL" id="FWWU01000010">
    <property type="protein sequence ID" value="SMB96995.1"/>
    <property type="molecule type" value="Genomic_DNA"/>
</dbReference>
<reference evidence="2 3" key="1">
    <citation type="submission" date="2017-04" db="EMBL/GenBank/DDBJ databases">
        <authorList>
            <person name="Afonso C.L."/>
            <person name="Miller P.J."/>
            <person name="Scott M.A."/>
            <person name="Spackman E."/>
            <person name="Goraichik I."/>
            <person name="Dimitrov K.M."/>
            <person name="Suarez D.L."/>
            <person name="Swayne D.E."/>
        </authorList>
    </citation>
    <scope>NUCLEOTIDE SEQUENCE [LARGE SCALE GENOMIC DNA]</scope>
    <source>
        <strain evidence="2 3">KR-140</strain>
    </source>
</reference>
<dbReference type="Proteomes" id="UP000192582">
    <property type="component" value="Unassembled WGS sequence"/>
</dbReference>
<evidence type="ECO:0000256" key="1">
    <source>
        <dbReference type="SAM" id="Phobius"/>
    </source>
</evidence>
<keyword evidence="3" id="KW-1185">Reference proteome</keyword>